<dbReference type="SUPFAM" id="SSF51126">
    <property type="entry name" value="Pectin lyase-like"/>
    <property type="match status" value="1"/>
</dbReference>
<sequence>MTEHFITLSTTEPNNNVGIVKLRHADVNSQAIVAQIVENGQPKSFEGLQPFFCLMAQETTGQGVSEESIVSFDASKGTLSYIASDNALQMVGRNEAYFSFRKQEGVRWIEQFSTRTFHYIVEKSIYSQPFKDSNYWWTFKELNRIFNQYIEDGRTSWEEFVKANREILESIDPGGQVLSELIRSRKPEEANSAYPDLPTRLDKQIGKNTDFRSFESDKSFMTRVYNESAERGLNVKWFGAVGDGVNDDTEAFKDAMSHANKAPLFIPQGTYIINENINLTHSIIGDNALITTTMQGLEYLFTANGLDKISISGITVDCKLSRGAFKLTNIRIANVHDVEIKGYSAEYGWYRTDSAILYDSCEFVFANDVYIHDHGFEYGTAMNTLNRCFTIQGDNTKVVNLTRLTIKKANQGIILSTPNANVILSNSYIENTTDNSLYLLTCTTFKAIGCVFNDYYDESAIVASGDYGFRDCTWMNVPNKVVAIANDTTGLEITDSTILLSTDYSGNVVAFRDNTYVLNSFIFTGNRINVFPKITNTNDIFQFGQITYFNISNNTIKLSRMGAGQRLFSFRNTNEDQKTSGVMNGNYVIPLAGIEAIDGKYIFLKLDKENIDVTLNNNFTANGRIPLEHTKLYVNGNKLLNKIGTATQNHQQHTLFAEDMPISGFYHKGDIIWNTNPARNGIAAWLRLTDGNSNVIKTDWQVLKLSIS</sequence>
<dbReference type="Gene3D" id="2.160.20.10">
    <property type="entry name" value="Single-stranded right-handed beta-helix, Pectin lyase-like"/>
    <property type="match status" value="1"/>
</dbReference>
<dbReference type="Gene3D" id="6.10.250.1350">
    <property type="match status" value="1"/>
</dbReference>
<gene>
    <name evidence="3" type="ORF">LLJM1_1089</name>
</gene>
<feature type="domain" description="BppU N-terminal" evidence="1">
    <location>
        <begin position="3"/>
        <end position="148"/>
    </location>
</feature>
<evidence type="ECO:0000313" key="4">
    <source>
        <dbReference type="Proteomes" id="UP000191806"/>
    </source>
</evidence>
<dbReference type="EMBL" id="CP015899">
    <property type="protein sequence ID" value="ARE28464.1"/>
    <property type="molecule type" value="Genomic_DNA"/>
</dbReference>
<accession>A0A1V0PGQ5</accession>
<dbReference type="AlphaFoldDB" id="A0A1V0PGQ5"/>
<dbReference type="Proteomes" id="UP000191806">
    <property type="component" value="Chromosome"/>
</dbReference>
<dbReference type="InterPro" id="IPR024535">
    <property type="entry name" value="RHGA/B-epi-like_pectate_lyase"/>
</dbReference>
<evidence type="ECO:0000313" key="3">
    <source>
        <dbReference type="EMBL" id="ARE28464.1"/>
    </source>
</evidence>
<dbReference type="RefSeq" id="WP_133265003.1">
    <property type="nucleotide sequence ID" value="NZ_CP015899.2"/>
</dbReference>
<protein>
    <submittedName>
        <fullName evidence="3">BppU family phage baseplate upper protein</fullName>
    </submittedName>
</protein>
<evidence type="ECO:0000259" key="1">
    <source>
        <dbReference type="Pfam" id="PF10651"/>
    </source>
</evidence>
<dbReference type="Pfam" id="PF10651">
    <property type="entry name" value="BppU_N"/>
    <property type="match status" value="1"/>
</dbReference>
<name>A0A1V0PGQ5_LACLC</name>
<feature type="domain" description="Rhamnogalacturonase A/B/Epimerase-like pectate lyase" evidence="2">
    <location>
        <begin position="234"/>
        <end position="432"/>
    </location>
</feature>
<proteinExistence type="predicted"/>
<dbReference type="InterPro" id="IPR018913">
    <property type="entry name" value="BppU_N"/>
</dbReference>
<evidence type="ECO:0000259" key="2">
    <source>
        <dbReference type="Pfam" id="PF12708"/>
    </source>
</evidence>
<dbReference type="InterPro" id="IPR012334">
    <property type="entry name" value="Pectin_lyas_fold"/>
</dbReference>
<dbReference type="Gene3D" id="2.60.40.3350">
    <property type="match status" value="1"/>
</dbReference>
<dbReference type="Pfam" id="PF12708">
    <property type="entry name" value="Pect-lyase_RHGA_epim"/>
    <property type="match status" value="1"/>
</dbReference>
<reference evidence="3 4" key="1">
    <citation type="journal article" date="2017" name="BMC Genomics">
        <title>Comparative and functional genomics of the Lactococcus lactis taxon; insights into evolution and niche adaptation.</title>
        <authorList>
            <person name="Kelleher P."/>
            <person name="Bottacini F."/>
            <person name="Mahony J."/>
            <person name="Kilcawley K.N."/>
            <person name="van Sinderen D."/>
        </authorList>
    </citation>
    <scope>NUCLEOTIDE SEQUENCE [LARGE SCALE GENOMIC DNA]</scope>
    <source>
        <strain evidence="3 4">JM1</strain>
    </source>
</reference>
<dbReference type="InterPro" id="IPR011050">
    <property type="entry name" value="Pectin_lyase_fold/virulence"/>
</dbReference>
<organism evidence="3 4">
    <name type="scientific">Lactococcus lactis subsp. cremoris</name>
    <name type="common">Streptococcus cremoris</name>
    <dbReference type="NCBI Taxonomy" id="1359"/>
    <lineage>
        <taxon>Bacteria</taxon>
        <taxon>Bacillati</taxon>
        <taxon>Bacillota</taxon>
        <taxon>Bacilli</taxon>
        <taxon>Lactobacillales</taxon>
        <taxon>Streptococcaceae</taxon>
        <taxon>Lactococcus</taxon>
    </lineage>
</organism>